<keyword evidence="3" id="KW-1185">Reference proteome</keyword>
<proteinExistence type="predicted"/>
<evidence type="ECO:0000259" key="1">
    <source>
        <dbReference type="Pfam" id="PF06722"/>
    </source>
</evidence>
<gene>
    <name evidence="2" type="ORF">VHEMI07031</name>
</gene>
<dbReference type="InterPro" id="IPR010610">
    <property type="entry name" value="EryCIII-like_C"/>
</dbReference>
<dbReference type="Pfam" id="PF06722">
    <property type="entry name" value="EryCIII-like_C"/>
    <property type="match status" value="1"/>
</dbReference>
<dbReference type="SUPFAM" id="SSF53756">
    <property type="entry name" value="UDP-Glycosyltransferase/glycogen phosphorylase"/>
    <property type="match status" value="1"/>
</dbReference>
<dbReference type="GO" id="GO:0016757">
    <property type="term" value="F:glycosyltransferase activity"/>
    <property type="evidence" value="ECO:0007669"/>
    <property type="project" value="UniProtKB-ARBA"/>
</dbReference>
<reference evidence="2 3" key="1">
    <citation type="journal article" date="2015" name="Genome Announc.">
        <title>Draft Genome Sequence and Gene Annotation of the Entomopathogenic Fungus Verticillium hemipterigenum.</title>
        <authorList>
            <person name="Horn F."/>
            <person name="Habel A."/>
            <person name="Scharf D.H."/>
            <person name="Dworschak J."/>
            <person name="Brakhage A.A."/>
            <person name="Guthke R."/>
            <person name="Hertweck C."/>
            <person name="Linde J."/>
        </authorList>
    </citation>
    <scope>NUCLEOTIDE SEQUENCE [LARGE SCALE GENOMIC DNA]</scope>
</reference>
<name>A0A0A1TKJ3_9HYPO</name>
<dbReference type="PANTHER" id="PTHR48050:SF13">
    <property type="entry name" value="STEROL 3-BETA-GLUCOSYLTRANSFERASE UGT80A2"/>
    <property type="match status" value="1"/>
</dbReference>
<dbReference type="PANTHER" id="PTHR48050">
    <property type="entry name" value="STEROL 3-BETA-GLUCOSYLTRANSFERASE"/>
    <property type="match status" value="1"/>
</dbReference>
<dbReference type="AlphaFoldDB" id="A0A0A1TKJ3"/>
<dbReference type="EMBL" id="CDHN01000003">
    <property type="protein sequence ID" value="CEJ91310.1"/>
    <property type="molecule type" value="Genomic_DNA"/>
</dbReference>
<evidence type="ECO:0000313" key="3">
    <source>
        <dbReference type="Proteomes" id="UP000039046"/>
    </source>
</evidence>
<dbReference type="STRING" id="1531966.A0A0A1TKJ3"/>
<dbReference type="InterPro" id="IPR050426">
    <property type="entry name" value="Glycosyltransferase_28"/>
</dbReference>
<dbReference type="Proteomes" id="UP000039046">
    <property type="component" value="Unassembled WGS sequence"/>
</dbReference>
<protein>
    <recommendedName>
        <fullName evidence="1">Erythromycin biosynthesis protein CIII-like C-terminal domain-containing protein</fullName>
    </recommendedName>
</protein>
<accession>A0A0A1TKJ3</accession>
<organism evidence="2 3">
    <name type="scientific">[Torrubiella] hemipterigena</name>
    <dbReference type="NCBI Taxonomy" id="1531966"/>
    <lineage>
        <taxon>Eukaryota</taxon>
        <taxon>Fungi</taxon>
        <taxon>Dikarya</taxon>
        <taxon>Ascomycota</taxon>
        <taxon>Pezizomycotina</taxon>
        <taxon>Sordariomycetes</taxon>
        <taxon>Hypocreomycetidae</taxon>
        <taxon>Hypocreales</taxon>
        <taxon>Clavicipitaceae</taxon>
        <taxon>Clavicipitaceae incertae sedis</taxon>
        <taxon>'Torrubiella' clade</taxon>
    </lineage>
</organism>
<evidence type="ECO:0000313" key="2">
    <source>
        <dbReference type="EMBL" id="CEJ91310.1"/>
    </source>
</evidence>
<sequence>MAPTTKKPRLLFSAFPLEGHTFPLLCAAGYLVNQGYEVVFVAGKQFEERIVAIGAEWLPLAGPDENTPLTTQFQEVLAMPIDIIRNGLLLTLVFYNTLLYRVNSMVAAMETVKKRDPEREIILVEDIINMTLQPFAYGRPLPEGYTSMPKTVGISPTALVHESVDIGPTGLGLLPDSSEGGRERNKHLSYLLRRGAQPFFASWKQAITDCGGTQEPTGHPMTAWFTSYDRVIMLCSPGCEFQTSDIPPAVRFAGCLPRRDIGPNRVNPPWWPELLANAALGDARKKVIFATQGTWNKDLSQMLYPVFEAVGGRDDCILIATLGATGDKLSDDVKVPANTWITDYISYDVILEYTDVFIANGGYGAFSHAVMNGVPAVFAGLADDKLEVCRRAEYAGFAYNIRTQLPTAEMIRVGVDEVLSNPKYKQRAVELRKENEEMDCLSSIQKIIEDISK</sequence>
<dbReference type="Gene3D" id="3.40.50.2000">
    <property type="entry name" value="Glycogen Phosphorylase B"/>
    <property type="match status" value="2"/>
</dbReference>
<dbReference type="HOGENOM" id="CLU_000537_4_1_1"/>
<feature type="domain" description="Erythromycin biosynthesis protein CIII-like C-terminal" evidence="1">
    <location>
        <begin position="319"/>
        <end position="444"/>
    </location>
</feature>
<dbReference type="OrthoDB" id="5835829at2759"/>